<dbReference type="InterPro" id="IPR036770">
    <property type="entry name" value="Ankyrin_rpt-contain_sf"/>
</dbReference>
<organism evidence="5 6">
    <name type="scientific">Corallococcus interemptor</name>
    <dbReference type="NCBI Taxonomy" id="2316720"/>
    <lineage>
        <taxon>Bacteria</taxon>
        <taxon>Pseudomonadati</taxon>
        <taxon>Myxococcota</taxon>
        <taxon>Myxococcia</taxon>
        <taxon>Myxococcales</taxon>
        <taxon>Cystobacterineae</taxon>
        <taxon>Myxococcaceae</taxon>
        <taxon>Corallococcus</taxon>
    </lineage>
</organism>
<evidence type="ECO:0000256" key="4">
    <source>
        <dbReference type="SAM" id="MobiDB-lite"/>
    </source>
</evidence>
<proteinExistence type="predicted"/>
<dbReference type="Proteomes" id="UP000282656">
    <property type="component" value="Unassembled WGS sequence"/>
</dbReference>
<dbReference type="Gene3D" id="1.25.40.20">
    <property type="entry name" value="Ankyrin repeat-containing domain"/>
    <property type="match status" value="2"/>
</dbReference>
<dbReference type="OrthoDB" id="8410839at2"/>
<dbReference type="PANTHER" id="PTHR24171:SF9">
    <property type="entry name" value="ANKYRIN REPEAT DOMAIN-CONTAINING PROTEIN 39"/>
    <property type="match status" value="1"/>
</dbReference>
<feature type="region of interest" description="Disordered" evidence="4">
    <location>
        <begin position="170"/>
        <end position="205"/>
    </location>
</feature>
<dbReference type="InterPro" id="IPR002110">
    <property type="entry name" value="Ankyrin_rpt"/>
</dbReference>
<evidence type="ECO:0000256" key="3">
    <source>
        <dbReference type="PROSITE-ProRule" id="PRU00023"/>
    </source>
</evidence>
<accession>A0A3A8QRW7</accession>
<dbReference type="SMART" id="SM00248">
    <property type="entry name" value="ANK"/>
    <property type="match status" value="5"/>
</dbReference>
<dbReference type="RefSeq" id="WP_121723392.1">
    <property type="nucleotide sequence ID" value="NZ_RAWM01000031.1"/>
</dbReference>
<feature type="repeat" description="ANK" evidence="3">
    <location>
        <begin position="142"/>
        <end position="174"/>
    </location>
</feature>
<gene>
    <name evidence="5" type="ORF">D7X96_14265</name>
</gene>
<evidence type="ECO:0000256" key="1">
    <source>
        <dbReference type="ARBA" id="ARBA00022737"/>
    </source>
</evidence>
<keyword evidence="2 3" id="KW-0040">ANK repeat</keyword>
<evidence type="ECO:0000256" key="2">
    <source>
        <dbReference type="ARBA" id="ARBA00023043"/>
    </source>
</evidence>
<dbReference type="SUPFAM" id="SSF48403">
    <property type="entry name" value="Ankyrin repeat"/>
    <property type="match status" value="1"/>
</dbReference>
<evidence type="ECO:0000313" key="5">
    <source>
        <dbReference type="EMBL" id="RKH69620.1"/>
    </source>
</evidence>
<dbReference type="PANTHER" id="PTHR24171">
    <property type="entry name" value="ANKYRIN REPEAT DOMAIN-CONTAINING PROTEIN 39-RELATED"/>
    <property type="match status" value="1"/>
</dbReference>
<keyword evidence="1" id="KW-0677">Repeat</keyword>
<feature type="compositionally biased region" description="Basic and acidic residues" evidence="4">
    <location>
        <begin position="173"/>
        <end position="184"/>
    </location>
</feature>
<sequence>MANPLFDALENNDLAQLSTLLSGGADPDALRPDATQWRPLHAAIEQLEAGGSMDALVLLLRQGASVDAWDGHHDATPLLMALFRDQREATRLLLAAGADPTLVGAEGDSPLRWCVERRDHEMAALLLCCGAARTLDEAGGPSGMTALGRAASQLDVPMMQLLLEAGAEPAALDADRRTARERLPPRTPENGPAWDAAEKLLGSGP</sequence>
<name>A0A3A8QRW7_9BACT</name>
<dbReference type="EMBL" id="RAWM01000031">
    <property type="protein sequence ID" value="RKH69620.1"/>
    <property type="molecule type" value="Genomic_DNA"/>
</dbReference>
<comment type="caution">
    <text evidence="5">The sequence shown here is derived from an EMBL/GenBank/DDBJ whole genome shotgun (WGS) entry which is preliminary data.</text>
</comment>
<dbReference type="PROSITE" id="PS50088">
    <property type="entry name" value="ANK_REPEAT"/>
    <property type="match status" value="2"/>
</dbReference>
<evidence type="ECO:0000313" key="6">
    <source>
        <dbReference type="Proteomes" id="UP000282656"/>
    </source>
</evidence>
<reference evidence="6" key="1">
    <citation type="submission" date="2018-09" db="EMBL/GenBank/DDBJ databases">
        <authorList>
            <person name="Livingstone P.G."/>
            <person name="Whitworth D.E."/>
        </authorList>
    </citation>
    <scope>NUCLEOTIDE SEQUENCE [LARGE SCALE GENOMIC DNA]</scope>
    <source>
        <strain evidence="6">AB047A</strain>
    </source>
</reference>
<protein>
    <submittedName>
        <fullName evidence="5">Ankyrin repeat domain-containing protein</fullName>
    </submittedName>
</protein>
<dbReference type="AlphaFoldDB" id="A0A3A8QRW7"/>
<feature type="repeat" description="ANK" evidence="3">
    <location>
        <begin position="73"/>
        <end position="105"/>
    </location>
</feature>
<keyword evidence="6" id="KW-1185">Reference proteome</keyword>
<dbReference type="Pfam" id="PF12796">
    <property type="entry name" value="Ank_2"/>
    <property type="match status" value="1"/>
</dbReference>